<proteinExistence type="predicted"/>
<dbReference type="CDD" id="cd07385">
    <property type="entry name" value="MPP_YkuE_C"/>
    <property type="match status" value="1"/>
</dbReference>
<keyword evidence="3" id="KW-0812">Transmembrane</keyword>
<dbReference type="GO" id="GO:0046872">
    <property type="term" value="F:metal ion binding"/>
    <property type="evidence" value="ECO:0007669"/>
    <property type="project" value="UniProtKB-KW"/>
</dbReference>
<protein>
    <submittedName>
        <fullName evidence="5">Uma1 protein</fullName>
    </submittedName>
</protein>
<dbReference type="Gene3D" id="3.60.21.10">
    <property type="match status" value="1"/>
</dbReference>
<dbReference type="InterPro" id="IPR051158">
    <property type="entry name" value="Metallophosphoesterase_sf"/>
</dbReference>
<dbReference type="InterPro" id="IPR004843">
    <property type="entry name" value="Calcineurin-like_PHP"/>
</dbReference>
<dbReference type="AlphaFoldDB" id="A0A0G0UF88"/>
<feature type="transmembrane region" description="Helical" evidence="3">
    <location>
        <begin position="6"/>
        <end position="28"/>
    </location>
</feature>
<organism evidence="5 6">
    <name type="scientific">Candidatus Uhrbacteria bacterium GW2011_GWC2_41_11</name>
    <dbReference type="NCBI Taxonomy" id="1618985"/>
    <lineage>
        <taxon>Bacteria</taxon>
        <taxon>Candidatus Uhriibacteriota</taxon>
    </lineage>
</organism>
<evidence type="ECO:0000256" key="3">
    <source>
        <dbReference type="SAM" id="Phobius"/>
    </source>
</evidence>
<dbReference type="GO" id="GO:0009245">
    <property type="term" value="P:lipid A biosynthetic process"/>
    <property type="evidence" value="ECO:0007669"/>
    <property type="project" value="TreeGrafter"/>
</dbReference>
<evidence type="ECO:0000313" key="5">
    <source>
        <dbReference type="EMBL" id="KKR87578.1"/>
    </source>
</evidence>
<evidence type="ECO:0000256" key="2">
    <source>
        <dbReference type="ARBA" id="ARBA00022801"/>
    </source>
</evidence>
<dbReference type="GO" id="GO:0008758">
    <property type="term" value="F:UDP-2,3-diacylglucosamine hydrolase activity"/>
    <property type="evidence" value="ECO:0007669"/>
    <property type="project" value="TreeGrafter"/>
</dbReference>
<dbReference type="EMBL" id="LCAH01000002">
    <property type="protein sequence ID" value="KKR87578.1"/>
    <property type="molecule type" value="Genomic_DNA"/>
</dbReference>
<gene>
    <name evidence="5" type="ORF">UU35_C0002G0079</name>
</gene>
<dbReference type="GO" id="GO:0016020">
    <property type="term" value="C:membrane"/>
    <property type="evidence" value="ECO:0007669"/>
    <property type="project" value="GOC"/>
</dbReference>
<keyword evidence="2" id="KW-0378">Hydrolase</keyword>
<evidence type="ECO:0000313" key="6">
    <source>
        <dbReference type="Proteomes" id="UP000034616"/>
    </source>
</evidence>
<accession>A0A0G0UF88</accession>
<keyword evidence="3" id="KW-1133">Transmembrane helix</keyword>
<dbReference type="SUPFAM" id="SSF56300">
    <property type="entry name" value="Metallo-dependent phosphatases"/>
    <property type="match status" value="1"/>
</dbReference>
<reference evidence="5 6" key="1">
    <citation type="journal article" date="2015" name="Nature">
        <title>rRNA introns, odd ribosomes, and small enigmatic genomes across a large radiation of phyla.</title>
        <authorList>
            <person name="Brown C.T."/>
            <person name="Hug L.A."/>
            <person name="Thomas B.C."/>
            <person name="Sharon I."/>
            <person name="Castelle C.J."/>
            <person name="Singh A."/>
            <person name="Wilkins M.J."/>
            <person name="Williams K.H."/>
            <person name="Banfield J.F."/>
        </authorList>
    </citation>
    <scope>NUCLEOTIDE SEQUENCE [LARGE SCALE GENOMIC DNA]</scope>
</reference>
<evidence type="ECO:0000256" key="1">
    <source>
        <dbReference type="ARBA" id="ARBA00022723"/>
    </source>
</evidence>
<dbReference type="InterPro" id="IPR029052">
    <property type="entry name" value="Metallo-depent_PP-like"/>
</dbReference>
<comment type="caution">
    <text evidence="5">The sequence shown here is derived from an EMBL/GenBank/DDBJ whole genome shotgun (WGS) entry which is preliminary data.</text>
</comment>
<dbReference type="Proteomes" id="UP000034616">
    <property type="component" value="Unassembled WGS sequence"/>
</dbReference>
<feature type="domain" description="Calcineurin-like phosphoesterase" evidence="4">
    <location>
        <begin position="80"/>
        <end position="241"/>
    </location>
</feature>
<name>A0A0G0UF88_9BACT</name>
<feature type="transmembrane region" description="Helical" evidence="3">
    <location>
        <begin position="35"/>
        <end position="56"/>
    </location>
</feature>
<evidence type="ECO:0000259" key="4">
    <source>
        <dbReference type="Pfam" id="PF00149"/>
    </source>
</evidence>
<keyword evidence="3" id="KW-0472">Membrane</keyword>
<dbReference type="PANTHER" id="PTHR31302">
    <property type="entry name" value="TRANSMEMBRANE PROTEIN WITH METALLOPHOSPHOESTERASE DOMAIN-RELATED"/>
    <property type="match status" value="1"/>
</dbReference>
<sequence>MAWWIYDFVIFGFLIFGGIYFLQMMFCLQNGSKRFLHKIAIIFLVLTWIIVFYGSFVESRFLTVRTQTVDLGEKTTHTLRAAVVSDFHAGFYTDENWIKHIVREIQKRKPDVIFLLGDFISENPEAVKELQSFSNFRAPLGVFAITGNHDYQDHGRDDLVVATLQQMGIRVLRNEHLFLSFDGEKIALAGIDDIWFGGSSKAALDGLTDEDMVILLAHNPDAVLFSETKVADLILSGHTHGGQIRLPLVGSLAHIPTVLGNTYDKGLFSLKDQWLFITSGVGEIGPRARLFNPPEIVLLNIVF</sequence>
<dbReference type="PANTHER" id="PTHR31302:SF31">
    <property type="entry name" value="PHOSPHODIESTERASE YAEI"/>
    <property type="match status" value="1"/>
</dbReference>
<dbReference type="Pfam" id="PF00149">
    <property type="entry name" value="Metallophos"/>
    <property type="match status" value="1"/>
</dbReference>
<keyword evidence="1" id="KW-0479">Metal-binding</keyword>